<reference evidence="7 10" key="3">
    <citation type="submission" date="2020-08" db="EMBL/GenBank/DDBJ databases">
        <title>Genomic Encyclopedia of Type Strains, Phase IV (KMG-V): Genome sequencing to study the core and pangenomes of soil and plant-associated prokaryotes.</title>
        <authorList>
            <person name="Whitman W."/>
        </authorList>
    </citation>
    <scope>NUCLEOTIDE SEQUENCE [LARGE SCALE GENOMIC DNA]</scope>
    <source>
        <strain evidence="6 9">C13</strain>
        <strain evidence="7 10">D1</strain>
    </source>
</reference>
<keyword evidence="2 3" id="KW-0129">CBS domain</keyword>
<dbReference type="GeneID" id="36101226"/>
<dbReference type="SUPFAM" id="SSF54631">
    <property type="entry name" value="CBS-domain pair"/>
    <property type="match status" value="1"/>
</dbReference>
<name>A0A2L1C859_METMI</name>
<protein>
    <submittedName>
        <fullName evidence="5">CBS domain protein</fullName>
    </submittedName>
    <submittedName>
        <fullName evidence="6">CBS domain-containing protein</fullName>
    </submittedName>
</protein>
<dbReference type="PROSITE" id="PS51371">
    <property type="entry name" value="CBS"/>
    <property type="match status" value="1"/>
</dbReference>
<evidence type="ECO:0000313" key="9">
    <source>
        <dbReference type="Proteomes" id="UP000567099"/>
    </source>
</evidence>
<evidence type="ECO:0000256" key="2">
    <source>
        <dbReference type="ARBA" id="ARBA00023122"/>
    </source>
</evidence>
<dbReference type="InterPro" id="IPR051257">
    <property type="entry name" value="Diverse_CBS-Domain"/>
</dbReference>
<reference evidence="8" key="1">
    <citation type="journal article" date="2018" name="Genome Announc.">
        <title>Complete Genome Sequence of the Methanococcus maripaludis Type Strain JJ (DSM 2067), a Model for Selenoprotein Synthesis in Archaea.</title>
        <authorList>
            <person name="Poehlein A."/>
            <person name="Heym D."/>
            <person name="Quitzke V."/>
            <person name="Fersch J."/>
            <person name="Daniel R."/>
            <person name="Rother M."/>
        </authorList>
    </citation>
    <scope>NUCLEOTIDE SEQUENCE [LARGE SCALE GENOMIC DNA]</scope>
    <source>
        <strain evidence="8">DSM 2067</strain>
    </source>
</reference>
<dbReference type="Proteomes" id="UP000590564">
    <property type="component" value="Unassembled WGS sequence"/>
</dbReference>
<evidence type="ECO:0000313" key="5">
    <source>
        <dbReference type="EMBL" id="AVB75551.1"/>
    </source>
</evidence>
<dbReference type="RefSeq" id="WP_104837228.1">
    <property type="nucleotide sequence ID" value="NZ_CP026606.1"/>
</dbReference>
<evidence type="ECO:0000313" key="7">
    <source>
        <dbReference type="EMBL" id="MBB6496118.1"/>
    </source>
</evidence>
<evidence type="ECO:0000256" key="3">
    <source>
        <dbReference type="PROSITE-ProRule" id="PRU00703"/>
    </source>
</evidence>
<dbReference type="Proteomes" id="UP000567099">
    <property type="component" value="Unassembled WGS sequence"/>
</dbReference>
<dbReference type="EMBL" id="JACDUO010000001">
    <property type="protein sequence ID" value="MBA2863876.1"/>
    <property type="molecule type" value="Genomic_DNA"/>
</dbReference>
<dbReference type="AlphaFoldDB" id="A0A2L1C859"/>
<dbReference type="Proteomes" id="UP000239462">
    <property type="component" value="Chromosome"/>
</dbReference>
<organism evidence="5 8">
    <name type="scientific">Methanococcus maripaludis</name>
    <name type="common">Methanococcus deltae</name>
    <dbReference type="NCBI Taxonomy" id="39152"/>
    <lineage>
        <taxon>Archaea</taxon>
        <taxon>Methanobacteriati</taxon>
        <taxon>Methanobacteriota</taxon>
        <taxon>Methanomada group</taxon>
        <taxon>Methanococci</taxon>
        <taxon>Methanococcales</taxon>
        <taxon>Methanococcaceae</taxon>
        <taxon>Methanococcus</taxon>
    </lineage>
</organism>
<dbReference type="CDD" id="cd02205">
    <property type="entry name" value="CBS_pair_SF"/>
    <property type="match status" value="1"/>
</dbReference>
<dbReference type="EMBL" id="JACHED010000001">
    <property type="protein sequence ID" value="MBB6496118.1"/>
    <property type="molecule type" value="Genomic_DNA"/>
</dbReference>
<sequence length="158" mass="17917">MKELETAIAKYHAMKLKDILPPIDSLPVLCTDSSVMDVLEILRTRHHVWVINCKEDGKLIGVIRYLDVINFIMPPEKHSTFIGTTRTVLMSIQGGAEIASEVMEKSAIKINHNKSVLDALEKMKNYNLQLLAVVDDENRLIGEISLRILINKFLDLCF</sequence>
<evidence type="ECO:0000313" key="6">
    <source>
        <dbReference type="EMBL" id="MBA2863876.1"/>
    </source>
</evidence>
<feature type="domain" description="CBS" evidence="4">
    <location>
        <begin position="103"/>
        <end position="158"/>
    </location>
</feature>
<proteinExistence type="predicted"/>
<gene>
    <name evidence="6" type="ORF">HNP94_000876</name>
    <name evidence="7" type="ORF">HNP96_000139</name>
    <name evidence="5" type="ORF">MMJJ_01320</name>
</gene>
<dbReference type="EMBL" id="CP026606">
    <property type="protein sequence ID" value="AVB75551.1"/>
    <property type="molecule type" value="Genomic_DNA"/>
</dbReference>
<evidence type="ECO:0000256" key="1">
    <source>
        <dbReference type="ARBA" id="ARBA00022737"/>
    </source>
</evidence>
<dbReference type="InterPro" id="IPR046342">
    <property type="entry name" value="CBS_dom_sf"/>
</dbReference>
<dbReference type="PANTHER" id="PTHR43080">
    <property type="entry name" value="CBS DOMAIN-CONTAINING PROTEIN CBSX3, MITOCHONDRIAL"/>
    <property type="match status" value="1"/>
</dbReference>
<dbReference type="InterPro" id="IPR000644">
    <property type="entry name" value="CBS_dom"/>
</dbReference>
<keyword evidence="1" id="KW-0677">Repeat</keyword>
<dbReference type="Gene3D" id="3.10.580.10">
    <property type="entry name" value="CBS-domain"/>
    <property type="match status" value="1"/>
</dbReference>
<dbReference type="PANTHER" id="PTHR43080:SF2">
    <property type="entry name" value="CBS DOMAIN-CONTAINING PROTEIN"/>
    <property type="match status" value="1"/>
</dbReference>
<accession>A0A2L1C859</accession>
<evidence type="ECO:0000313" key="10">
    <source>
        <dbReference type="Proteomes" id="UP000590564"/>
    </source>
</evidence>
<evidence type="ECO:0000259" key="4">
    <source>
        <dbReference type="PROSITE" id="PS51371"/>
    </source>
</evidence>
<dbReference type="SMART" id="SM00116">
    <property type="entry name" value="CBS"/>
    <property type="match status" value="2"/>
</dbReference>
<evidence type="ECO:0000313" key="8">
    <source>
        <dbReference type="Proteomes" id="UP000239462"/>
    </source>
</evidence>
<reference evidence="5" key="2">
    <citation type="submission" date="2018-02" db="EMBL/GenBank/DDBJ databases">
        <title>Complete genome sequence of the Methanococcus maripaludis type strain JJ (DSM 2067), a model for selenoprotein synthesis in Archaea.</title>
        <authorList>
            <person name="Poehlein A."/>
            <person name="Heym D."/>
            <person name="Quitzke V."/>
            <person name="Fersch J."/>
            <person name="Daniel R."/>
            <person name="Rother M."/>
        </authorList>
    </citation>
    <scope>NUCLEOTIDE SEQUENCE [LARGE SCALE GENOMIC DNA]</scope>
    <source>
        <strain evidence="5">DSM 2067</strain>
    </source>
</reference>
<dbReference type="KEGG" id="mmad:MMJJ_01320"/>
<dbReference type="Pfam" id="PF00571">
    <property type="entry name" value="CBS"/>
    <property type="match status" value="2"/>
</dbReference>